<name>A0AAD5UI04_9FUNG</name>
<comment type="subcellular location">
    <subcellularLocation>
        <location evidence="1">Cytoplasm</location>
        <location evidence="1">Cytoskeleton</location>
    </subcellularLocation>
</comment>
<evidence type="ECO:0000256" key="1">
    <source>
        <dbReference type="ARBA" id="ARBA00004245"/>
    </source>
</evidence>
<reference evidence="4" key="1">
    <citation type="submission" date="2020-05" db="EMBL/GenBank/DDBJ databases">
        <title>Phylogenomic resolution of chytrid fungi.</title>
        <authorList>
            <person name="Stajich J.E."/>
            <person name="Amses K."/>
            <person name="Simmons R."/>
            <person name="Seto K."/>
            <person name="Myers J."/>
            <person name="Bonds A."/>
            <person name="Quandt C.A."/>
            <person name="Barry K."/>
            <person name="Liu P."/>
            <person name="Grigoriev I."/>
            <person name="Longcore J.E."/>
            <person name="James T.Y."/>
        </authorList>
    </citation>
    <scope>NUCLEOTIDE SEQUENCE</scope>
    <source>
        <strain evidence="4">PLAUS21</strain>
    </source>
</reference>
<dbReference type="PROSITE" id="PS51450">
    <property type="entry name" value="LRR"/>
    <property type="match status" value="1"/>
</dbReference>
<accession>A0AAD5UI04</accession>
<evidence type="ECO:0000313" key="4">
    <source>
        <dbReference type="EMBL" id="KAJ3255460.1"/>
    </source>
</evidence>
<dbReference type="InterPro" id="IPR052410">
    <property type="entry name" value="DRC5"/>
</dbReference>
<dbReference type="PANTHER" id="PTHR24107:SF2">
    <property type="entry name" value="NLR FAMILY CARD DOMAIN CONTAINING 3"/>
    <property type="match status" value="1"/>
</dbReference>
<comment type="caution">
    <text evidence="4">The sequence shown here is derived from an EMBL/GenBank/DDBJ whole genome shotgun (WGS) entry which is preliminary data.</text>
</comment>
<proteinExistence type="predicted"/>
<evidence type="ECO:0008006" key="6">
    <source>
        <dbReference type="Google" id="ProtNLM"/>
    </source>
</evidence>
<keyword evidence="5" id="KW-1185">Reference proteome</keyword>
<evidence type="ECO:0000256" key="3">
    <source>
        <dbReference type="ARBA" id="ARBA00023212"/>
    </source>
</evidence>
<dbReference type="Pfam" id="PF13516">
    <property type="entry name" value="LRR_6"/>
    <property type="match status" value="2"/>
</dbReference>
<evidence type="ECO:0000313" key="5">
    <source>
        <dbReference type="Proteomes" id="UP001210925"/>
    </source>
</evidence>
<sequence length="320" mass="35247">MELSKNLSETKLEKLKLNGNNITDSGAIALAKGLAHSKLNHLDLSYNRIGREGLCKLSEAIPLSKLNYFEIEANDHQPDDLAELYKVLDNSCLVELKVPEGGPLSENALINSINRSKVEELEVNISPDNLGALFVALQGSAVKKLTLAFEDAIVERIDIVSQFLGTCTVKELYFNTNFTYSSDEVSCSKLFVNQSKTGSLTLLDISDIALDGKEFNMIANQLPNTNLEALEILYPDISDADLYNLGVNIAQSALVSFTLCATAYTNYRLTSEGVIEFIKTVNGTRLRHLEFSSSNLSKQDHRKIRDILGNSPSLVIYFGS</sequence>
<dbReference type="InterPro" id="IPR032675">
    <property type="entry name" value="LRR_dom_sf"/>
</dbReference>
<dbReference type="AlphaFoldDB" id="A0AAD5UI04"/>
<keyword evidence="2" id="KW-0963">Cytoplasm</keyword>
<dbReference type="InterPro" id="IPR001611">
    <property type="entry name" value="Leu-rich_rpt"/>
</dbReference>
<dbReference type="SMART" id="SM00368">
    <property type="entry name" value="LRR_RI"/>
    <property type="match status" value="2"/>
</dbReference>
<keyword evidence="3" id="KW-0206">Cytoskeleton</keyword>
<dbReference type="Gene3D" id="3.80.10.10">
    <property type="entry name" value="Ribonuclease Inhibitor"/>
    <property type="match status" value="2"/>
</dbReference>
<dbReference type="EMBL" id="JADGKB010000066">
    <property type="protein sequence ID" value="KAJ3255460.1"/>
    <property type="molecule type" value="Genomic_DNA"/>
</dbReference>
<gene>
    <name evidence="4" type="ORF">HK103_006277</name>
</gene>
<dbReference type="Proteomes" id="UP001210925">
    <property type="component" value="Unassembled WGS sequence"/>
</dbReference>
<organism evidence="4 5">
    <name type="scientific">Boothiomyces macroporosus</name>
    <dbReference type="NCBI Taxonomy" id="261099"/>
    <lineage>
        <taxon>Eukaryota</taxon>
        <taxon>Fungi</taxon>
        <taxon>Fungi incertae sedis</taxon>
        <taxon>Chytridiomycota</taxon>
        <taxon>Chytridiomycota incertae sedis</taxon>
        <taxon>Chytridiomycetes</taxon>
        <taxon>Rhizophydiales</taxon>
        <taxon>Terramycetaceae</taxon>
        <taxon>Boothiomyces</taxon>
    </lineage>
</organism>
<dbReference type="GO" id="GO:0005856">
    <property type="term" value="C:cytoskeleton"/>
    <property type="evidence" value="ECO:0007669"/>
    <property type="project" value="UniProtKB-SubCell"/>
</dbReference>
<dbReference type="PANTHER" id="PTHR24107">
    <property type="entry name" value="YNEIN REGULATORY COMPLEX SUBUNIT 5"/>
    <property type="match status" value="1"/>
</dbReference>
<protein>
    <recommendedName>
        <fullName evidence="6">Ran GTPase-activating protein</fullName>
    </recommendedName>
</protein>
<dbReference type="SUPFAM" id="SSF52047">
    <property type="entry name" value="RNI-like"/>
    <property type="match status" value="2"/>
</dbReference>
<evidence type="ECO:0000256" key="2">
    <source>
        <dbReference type="ARBA" id="ARBA00022490"/>
    </source>
</evidence>